<feature type="region of interest" description="Disordered" evidence="2">
    <location>
        <begin position="249"/>
        <end position="296"/>
    </location>
</feature>
<evidence type="ECO:0000256" key="2">
    <source>
        <dbReference type="SAM" id="MobiDB-lite"/>
    </source>
</evidence>
<feature type="coiled-coil region" evidence="1">
    <location>
        <begin position="73"/>
        <end position="150"/>
    </location>
</feature>
<organism evidence="3 4">
    <name type="scientific">Prymnesium parvum</name>
    <name type="common">Toxic golden alga</name>
    <dbReference type="NCBI Taxonomy" id="97485"/>
    <lineage>
        <taxon>Eukaryota</taxon>
        <taxon>Haptista</taxon>
        <taxon>Haptophyta</taxon>
        <taxon>Prymnesiophyceae</taxon>
        <taxon>Prymnesiales</taxon>
        <taxon>Prymnesiaceae</taxon>
        <taxon>Prymnesium</taxon>
    </lineage>
</organism>
<proteinExistence type="predicted"/>
<keyword evidence="4" id="KW-1185">Reference proteome</keyword>
<gene>
    <name evidence="3" type="ORF">AB1Y20_008382</name>
</gene>
<evidence type="ECO:0000313" key="4">
    <source>
        <dbReference type="Proteomes" id="UP001515480"/>
    </source>
</evidence>
<protein>
    <recommendedName>
        <fullName evidence="5">Centrosomal protein of 162 kDa</fullName>
    </recommendedName>
</protein>
<feature type="compositionally biased region" description="Basic and acidic residues" evidence="2">
    <location>
        <begin position="38"/>
        <end position="47"/>
    </location>
</feature>
<reference evidence="3 4" key="1">
    <citation type="journal article" date="2024" name="Science">
        <title>Giant polyketide synthase enzymes in the biosynthesis of giant marine polyether toxins.</title>
        <authorList>
            <person name="Fallon T.R."/>
            <person name="Shende V.V."/>
            <person name="Wierzbicki I.H."/>
            <person name="Pendleton A.L."/>
            <person name="Watervoot N.F."/>
            <person name="Auber R.P."/>
            <person name="Gonzalez D.J."/>
            <person name="Wisecaver J.H."/>
            <person name="Moore B.S."/>
        </authorList>
    </citation>
    <scope>NUCLEOTIDE SEQUENCE [LARGE SCALE GENOMIC DNA]</scope>
    <source>
        <strain evidence="3 4">12B1</strain>
    </source>
</reference>
<comment type="caution">
    <text evidence="3">The sequence shown here is derived from an EMBL/GenBank/DDBJ whole genome shotgun (WGS) entry which is preliminary data.</text>
</comment>
<sequence>MQTATSDQQIAALRRELGCSKQQVSRLQSELNIIRAEARRRAIEKTPKPPPAPQPDLQPESPQAAAVMVASRVQELEAEVVALRAASIQQAEELQRAAASERSLRAELQCKPPALSSAIERELADVRAEATQLRAELEHERELRRSLQRQLLDKGKPSPRVVAAEQLRGRPRDADEEAERKNALVVARINDLGYQISKLEKQKLNVEDALAAKVESLELTVKRLKEQLSQAHTRLAAACFEGVARPPPHDVRTMLSPRSARASLSVTRKASVDPARKRILCTSDAPPRSSKDSKASLTERLKALDPAAAAQYEEQHTQLMDLKARILKAQAQTAADTMNQTHGVKISPHARAHAT</sequence>
<dbReference type="EMBL" id="JBGBPQ010000019">
    <property type="protein sequence ID" value="KAL1504597.1"/>
    <property type="molecule type" value="Genomic_DNA"/>
</dbReference>
<accession>A0AB34IQW7</accession>
<name>A0AB34IQW7_PRYPA</name>
<evidence type="ECO:0008006" key="5">
    <source>
        <dbReference type="Google" id="ProtNLM"/>
    </source>
</evidence>
<keyword evidence="1" id="KW-0175">Coiled coil</keyword>
<feature type="region of interest" description="Disordered" evidence="2">
    <location>
        <begin position="38"/>
        <end position="62"/>
    </location>
</feature>
<dbReference type="Proteomes" id="UP001515480">
    <property type="component" value="Unassembled WGS sequence"/>
</dbReference>
<dbReference type="AlphaFoldDB" id="A0AB34IQW7"/>
<evidence type="ECO:0000256" key="1">
    <source>
        <dbReference type="SAM" id="Coils"/>
    </source>
</evidence>
<feature type="coiled-coil region" evidence="1">
    <location>
        <begin position="207"/>
        <end position="234"/>
    </location>
</feature>
<evidence type="ECO:0000313" key="3">
    <source>
        <dbReference type="EMBL" id="KAL1504597.1"/>
    </source>
</evidence>